<evidence type="ECO:0000313" key="3">
    <source>
        <dbReference type="Proteomes" id="UP001316184"/>
    </source>
</evidence>
<dbReference type="Pfam" id="PF00383">
    <property type="entry name" value="dCMP_cyt_deam_1"/>
    <property type="match status" value="1"/>
</dbReference>
<dbReference type="SUPFAM" id="SSF53927">
    <property type="entry name" value="Cytidine deaminase-like"/>
    <property type="match status" value="1"/>
</dbReference>
<organism evidence="2 3">
    <name type="scientific">Aeromicrobium wangtongii</name>
    <dbReference type="NCBI Taxonomy" id="2969247"/>
    <lineage>
        <taxon>Bacteria</taxon>
        <taxon>Bacillati</taxon>
        <taxon>Actinomycetota</taxon>
        <taxon>Actinomycetes</taxon>
        <taxon>Propionibacteriales</taxon>
        <taxon>Nocardioidaceae</taxon>
        <taxon>Aeromicrobium</taxon>
    </lineage>
</organism>
<reference evidence="2 3" key="1">
    <citation type="submission" date="2022-08" db="EMBL/GenBank/DDBJ databases">
        <title>novel species in genus Aeromicrobium.</title>
        <authorList>
            <person name="Ye L."/>
        </authorList>
    </citation>
    <scope>NUCLEOTIDE SEQUENCE [LARGE SCALE GENOMIC DNA]</scope>
    <source>
        <strain evidence="3">zg-Y1379</strain>
    </source>
</reference>
<proteinExistence type="predicted"/>
<dbReference type="InterPro" id="IPR016193">
    <property type="entry name" value="Cytidine_deaminase-like"/>
</dbReference>
<dbReference type="InterPro" id="IPR002125">
    <property type="entry name" value="CMP_dCMP_dom"/>
</dbReference>
<dbReference type="RefSeq" id="WP_232398977.1">
    <property type="nucleotide sequence ID" value="NZ_CP102173.1"/>
</dbReference>
<keyword evidence="3" id="KW-1185">Reference proteome</keyword>
<gene>
    <name evidence="2" type="ORF">NQV15_06555</name>
</gene>
<sequence length="293" mass="32379">MSSLNTSSLIGSDREKLGRWMAQAVDEGKKSIVEAGRARPAPMVGVVVVSAEGTLLGSSHRGATGDGDHAEYGLLEKVLKGVDLSGASVFSTLEPCSRRSEGKIACAQRLIDRGVANVYVGMYDPFPTIYRRGWKMLVDAGIHVQDFLPEYRREVQHDNRDFTDALALSIGSEGTASFDFTLNDKRHVVSADGTEFETRWSIAGQDSIHGYAYGPRMEVAEARHAQSFEEIDDPRAFDFSGHSVHLRVGQIGVWRRDDVFLLVKVEKVHAGPTYGSDHFQLEFSYQFRVPVVL</sequence>
<feature type="domain" description="CMP/dCMP-type deaminase" evidence="1">
    <location>
        <begin position="15"/>
        <end position="145"/>
    </location>
</feature>
<name>A0ABY5MGG3_9ACTN</name>
<dbReference type="EMBL" id="CP102173">
    <property type="protein sequence ID" value="UUP14966.1"/>
    <property type="molecule type" value="Genomic_DNA"/>
</dbReference>
<dbReference type="Gene3D" id="3.40.140.10">
    <property type="entry name" value="Cytidine Deaminase, domain 2"/>
    <property type="match status" value="1"/>
</dbReference>
<accession>A0ABY5MGG3</accession>
<dbReference type="Proteomes" id="UP001316184">
    <property type="component" value="Chromosome"/>
</dbReference>
<evidence type="ECO:0000259" key="1">
    <source>
        <dbReference type="PROSITE" id="PS51747"/>
    </source>
</evidence>
<dbReference type="PROSITE" id="PS51747">
    <property type="entry name" value="CYT_DCMP_DEAMINASES_2"/>
    <property type="match status" value="1"/>
</dbReference>
<evidence type="ECO:0000313" key="2">
    <source>
        <dbReference type="EMBL" id="UUP14966.1"/>
    </source>
</evidence>
<protein>
    <recommendedName>
        <fullName evidence="1">CMP/dCMP-type deaminase domain-containing protein</fullName>
    </recommendedName>
</protein>